<evidence type="ECO:0000256" key="9">
    <source>
        <dbReference type="SAM" id="Phobius"/>
    </source>
</evidence>
<evidence type="ECO:0000256" key="3">
    <source>
        <dbReference type="ARBA" id="ARBA00022676"/>
    </source>
</evidence>
<keyword evidence="12" id="KW-1185">Reference proteome</keyword>
<accession>A0A1L8RCN4</accession>
<dbReference type="EMBL" id="JXKH01000009">
    <property type="protein sequence ID" value="OJG17484.1"/>
    <property type="molecule type" value="Genomic_DNA"/>
</dbReference>
<feature type="transmembrane region" description="Helical" evidence="9">
    <location>
        <begin position="267"/>
        <end position="292"/>
    </location>
</feature>
<evidence type="ECO:0000256" key="5">
    <source>
        <dbReference type="ARBA" id="ARBA00022692"/>
    </source>
</evidence>
<dbReference type="Proteomes" id="UP000181884">
    <property type="component" value="Unassembled WGS sequence"/>
</dbReference>
<dbReference type="InterPro" id="IPR029044">
    <property type="entry name" value="Nucleotide-diphossugar_trans"/>
</dbReference>
<dbReference type="InterPro" id="IPR050256">
    <property type="entry name" value="Glycosyltransferase_2"/>
</dbReference>
<keyword evidence="6 9" id="KW-1133">Transmembrane helix</keyword>
<dbReference type="InterPro" id="IPR001173">
    <property type="entry name" value="Glyco_trans_2-like"/>
</dbReference>
<name>A0A1L8RCN4_9ENTE</name>
<evidence type="ECO:0000256" key="2">
    <source>
        <dbReference type="ARBA" id="ARBA00022475"/>
    </source>
</evidence>
<reference evidence="11 12" key="1">
    <citation type="submission" date="2014-12" db="EMBL/GenBank/DDBJ databases">
        <title>Draft genome sequences of 29 type strains of Enterococci.</title>
        <authorList>
            <person name="Zhong Z."/>
            <person name="Sun Z."/>
            <person name="Liu W."/>
            <person name="Zhang W."/>
            <person name="Zhang H."/>
        </authorList>
    </citation>
    <scope>NUCLEOTIDE SEQUENCE [LARGE SCALE GENOMIC DNA]</scope>
    <source>
        <strain evidence="11 12">DSM 17029</strain>
    </source>
</reference>
<evidence type="ECO:0000256" key="4">
    <source>
        <dbReference type="ARBA" id="ARBA00022679"/>
    </source>
</evidence>
<dbReference type="AlphaFoldDB" id="A0A1L8RCN4"/>
<keyword evidence="2" id="KW-1003">Cell membrane</keyword>
<comment type="subcellular location">
    <subcellularLocation>
        <location evidence="1">Cell membrane</location>
        <topology evidence="1">Multi-pass membrane protein</topology>
    </subcellularLocation>
</comment>
<feature type="transmembrane region" description="Helical" evidence="9">
    <location>
        <begin position="234"/>
        <end position="255"/>
    </location>
</feature>
<keyword evidence="5 9" id="KW-0812">Transmembrane</keyword>
<keyword evidence="4 11" id="KW-0808">Transferase</keyword>
<proteinExistence type="inferred from homology"/>
<dbReference type="FunFam" id="3.90.550.10:FF:000079">
    <property type="entry name" value="Probable glycosyl transferase"/>
    <property type="match status" value="1"/>
</dbReference>
<dbReference type="CDD" id="cd04187">
    <property type="entry name" value="DPM1_like_bac"/>
    <property type="match status" value="1"/>
</dbReference>
<keyword evidence="3" id="KW-0328">Glycosyltransferase</keyword>
<evidence type="ECO:0000313" key="11">
    <source>
        <dbReference type="EMBL" id="OJG17484.1"/>
    </source>
</evidence>
<evidence type="ECO:0000259" key="10">
    <source>
        <dbReference type="Pfam" id="PF00535"/>
    </source>
</evidence>
<feature type="domain" description="Glycosyltransferase 2-like" evidence="10">
    <location>
        <begin position="9"/>
        <end position="173"/>
    </location>
</feature>
<dbReference type="Pfam" id="PF00535">
    <property type="entry name" value="Glycos_transf_2"/>
    <property type="match status" value="1"/>
</dbReference>
<evidence type="ECO:0000313" key="12">
    <source>
        <dbReference type="Proteomes" id="UP000181884"/>
    </source>
</evidence>
<dbReference type="GO" id="GO:0005886">
    <property type="term" value="C:plasma membrane"/>
    <property type="evidence" value="ECO:0007669"/>
    <property type="project" value="UniProtKB-SubCell"/>
</dbReference>
<sequence length="324" mass="36949">MEAKAVKISVVVPCYNEEESLPYFYEAVETVRKEMAVEFEYIFVNDGSKDRTLAVLRDLQQANQNVHYLSFSRNFGKEPGLYAGLQHATGDFVTVMDADLQDPPELLPQMLQLIQEKDIDCVGTRRVDRTGEPPIRSFFARMFYKLVNKIADTEMVDGARDFRLMTRQMVDAILELTEYNRFSKGIFSWVGFETEYLPYENRERVAGETSWSFWSLFNYSIDGIVNFSDAPLNIASFVGGISCLFSGIALIFIVIRTLVFGDPTDGWPSLVSIFLFIGGLQLLCLGIIGKYIGKIFLETKKRPIYIVKEIDGHKVDTKIKPQNR</sequence>
<protein>
    <submittedName>
        <fullName evidence="11">Glycosyl transferase</fullName>
    </submittedName>
</protein>
<dbReference type="Gene3D" id="3.90.550.10">
    <property type="entry name" value="Spore Coat Polysaccharide Biosynthesis Protein SpsA, Chain A"/>
    <property type="match status" value="1"/>
</dbReference>
<dbReference type="SUPFAM" id="SSF53448">
    <property type="entry name" value="Nucleotide-diphospho-sugar transferases"/>
    <property type="match status" value="1"/>
</dbReference>
<gene>
    <name evidence="11" type="ORF">RU97_GL002655</name>
</gene>
<evidence type="ECO:0000256" key="8">
    <source>
        <dbReference type="ARBA" id="ARBA00038152"/>
    </source>
</evidence>
<dbReference type="PANTHER" id="PTHR48090:SF8">
    <property type="entry name" value="GLYCOSYLTRANSFERASE CSBB-RELATED"/>
    <property type="match status" value="1"/>
</dbReference>
<evidence type="ECO:0000256" key="1">
    <source>
        <dbReference type="ARBA" id="ARBA00004651"/>
    </source>
</evidence>
<evidence type="ECO:0000256" key="6">
    <source>
        <dbReference type="ARBA" id="ARBA00022989"/>
    </source>
</evidence>
<comment type="caution">
    <text evidence="11">The sequence shown here is derived from an EMBL/GenBank/DDBJ whole genome shotgun (WGS) entry which is preliminary data.</text>
</comment>
<dbReference type="PANTHER" id="PTHR48090">
    <property type="entry name" value="UNDECAPRENYL-PHOSPHATE 4-DEOXY-4-FORMAMIDO-L-ARABINOSE TRANSFERASE-RELATED"/>
    <property type="match status" value="1"/>
</dbReference>
<dbReference type="STRING" id="214095.RU97_GL002655"/>
<comment type="similarity">
    <text evidence="8">Belongs to the glycosyltransferase 2 family. GtrB subfamily.</text>
</comment>
<evidence type="ECO:0000256" key="7">
    <source>
        <dbReference type="ARBA" id="ARBA00023136"/>
    </source>
</evidence>
<dbReference type="GO" id="GO:0016757">
    <property type="term" value="F:glycosyltransferase activity"/>
    <property type="evidence" value="ECO:0007669"/>
    <property type="project" value="UniProtKB-KW"/>
</dbReference>
<keyword evidence="7 9" id="KW-0472">Membrane</keyword>
<organism evidence="11 12">
    <name type="scientific">Enterococcus canis</name>
    <dbReference type="NCBI Taxonomy" id="214095"/>
    <lineage>
        <taxon>Bacteria</taxon>
        <taxon>Bacillati</taxon>
        <taxon>Bacillota</taxon>
        <taxon>Bacilli</taxon>
        <taxon>Lactobacillales</taxon>
        <taxon>Enterococcaceae</taxon>
        <taxon>Enterococcus</taxon>
    </lineage>
</organism>